<sequence length="232" mass="24796">MTSVVVADDQDLVRFGLEMVLRARGIDVVGLAADGREAVETVRRTRPDVVLMDIRMPVLDGIAATAQITDAGLPSRVLVLTTYDLDAYVYGALKAGAAGFLLKATPPDRLVAGVDTVAAGESLLAPSLTRRLIEEHVRRPPPVEGVPTPLATLTDRELEVFTLIARGLANDEIAAHLVVADTTVKTHVNRILAKLAMTSRVQLIVLAYETGLIRPGAGAALWAASENHRGRR</sequence>
<evidence type="ECO:0000256" key="5">
    <source>
        <dbReference type="PROSITE-ProRule" id="PRU00169"/>
    </source>
</evidence>
<dbReference type="PRINTS" id="PR00038">
    <property type="entry name" value="HTHLUXR"/>
</dbReference>
<proteinExistence type="predicted"/>
<evidence type="ECO:0000256" key="2">
    <source>
        <dbReference type="ARBA" id="ARBA00023015"/>
    </source>
</evidence>
<dbReference type="EMBL" id="LT607754">
    <property type="protein sequence ID" value="SCG65691.1"/>
    <property type="molecule type" value="Genomic_DNA"/>
</dbReference>
<feature type="domain" description="Response regulatory" evidence="7">
    <location>
        <begin position="3"/>
        <end position="118"/>
    </location>
</feature>
<dbReference type="PROSITE" id="PS50110">
    <property type="entry name" value="RESPONSE_REGULATORY"/>
    <property type="match status" value="1"/>
</dbReference>
<evidence type="ECO:0000259" key="6">
    <source>
        <dbReference type="PROSITE" id="PS50043"/>
    </source>
</evidence>
<dbReference type="CDD" id="cd17535">
    <property type="entry name" value="REC_NarL-like"/>
    <property type="match status" value="1"/>
</dbReference>
<dbReference type="PANTHER" id="PTHR43214:SF24">
    <property type="entry name" value="TRANSCRIPTIONAL REGULATORY PROTEIN NARL-RELATED"/>
    <property type="match status" value="1"/>
</dbReference>
<dbReference type="SMART" id="SM00421">
    <property type="entry name" value="HTH_LUXR"/>
    <property type="match status" value="1"/>
</dbReference>
<keyword evidence="3" id="KW-0238">DNA-binding</keyword>
<dbReference type="RefSeq" id="WP_089013671.1">
    <property type="nucleotide sequence ID" value="NZ_LT607754.1"/>
</dbReference>
<dbReference type="AlphaFoldDB" id="A0A1C5J603"/>
<dbReference type="GO" id="GO:0003677">
    <property type="term" value="F:DNA binding"/>
    <property type="evidence" value="ECO:0007669"/>
    <property type="project" value="UniProtKB-KW"/>
</dbReference>
<protein>
    <submittedName>
        <fullName evidence="8">Two component transcriptional regulator, LuxR family</fullName>
    </submittedName>
</protein>
<dbReference type="Proteomes" id="UP000198221">
    <property type="component" value="Chromosome I"/>
</dbReference>
<dbReference type="PROSITE" id="PS00622">
    <property type="entry name" value="HTH_LUXR_1"/>
    <property type="match status" value="1"/>
</dbReference>
<name>A0A1C5J603_9ACTN</name>
<dbReference type="InterPro" id="IPR058245">
    <property type="entry name" value="NreC/VraR/RcsB-like_REC"/>
</dbReference>
<accession>A0A1C5J603</accession>
<dbReference type="InterPro" id="IPR039420">
    <property type="entry name" value="WalR-like"/>
</dbReference>
<keyword evidence="4" id="KW-0804">Transcription</keyword>
<dbReference type="PANTHER" id="PTHR43214">
    <property type="entry name" value="TWO-COMPONENT RESPONSE REGULATOR"/>
    <property type="match status" value="1"/>
</dbReference>
<dbReference type="SMART" id="SM00448">
    <property type="entry name" value="REC"/>
    <property type="match status" value="1"/>
</dbReference>
<dbReference type="CDD" id="cd06170">
    <property type="entry name" value="LuxR_C_like"/>
    <property type="match status" value="1"/>
</dbReference>
<reference evidence="9" key="1">
    <citation type="submission" date="2016-06" db="EMBL/GenBank/DDBJ databases">
        <authorList>
            <person name="Varghese N."/>
            <person name="Submissions Spin"/>
        </authorList>
    </citation>
    <scope>NUCLEOTIDE SEQUENCE [LARGE SCALE GENOMIC DNA]</scope>
    <source>
        <strain evidence="9">DSM 43819</strain>
    </source>
</reference>
<keyword evidence="9" id="KW-1185">Reference proteome</keyword>
<evidence type="ECO:0000259" key="7">
    <source>
        <dbReference type="PROSITE" id="PS50110"/>
    </source>
</evidence>
<evidence type="ECO:0000313" key="9">
    <source>
        <dbReference type="Proteomes" id="UP000198221"/>
    </source>
</evidence>
<dbReference type="InterPro" id="IPR011006">
    <property type="entry name" value="CheY-like_superfamily"/>
</dbReference>
<feature type="domain" description="HTH luxR-type" evidence="6">
    <location>
        <begin position="146"/>
        <end position="211"/>
    </location>
</feature>
<keyword evidence="1 5" id="KW-0597">Phosphoprotein</keyword>
<dbReference type="GO" id="GO:0006355">
    <property type="term" value="P:regulation of DNA-templated transcription"/>
    <property type="evidence" value="ECO:0007669"/>
    <property type="project" value="InterPro"/>
</dbReference>
<dbReference type="GO" id="GO:0000160">
    <property type="term" value="P:phosphorelay signal transduction system"/>
    <property type="evidence" value="ECO:0007669"/>
    <property type="project" value="InterPro"/>
</dbReference>
<evidence type="ECO:0000313" key="8">
    <source>
        <dbReference type="EMBL" id="SCG65691.1"/>
    </source>
</evidence>
<dbReference type="Gene3D" id="3.40.50.2300">
    <property type="match status" value="1"/>
</dbReference>
<dbReference type="Pfam" id="PF00072">
    <property type="entry name" value="Response_reg"/>
    <property type="match status" value="1"/>
</dbReference>
<dbReference type="InterPro" id="IPR001789">
    <property type="entry name" value="Sig_transdc_resp-reg_receiver"/>
</dbReference>
<dbReference type="OrthoDB" id="9808843at2"/>
<evidence type="ECO:0000256" key="3">
    <source>
        <dbReference type="ARBA" id="ARBA00023125"/>
    </source>
</evidence>
<keyword evidence="2" id="KW-0805">Transcription regulation</keyword>
<organism evidence="8 9">
    <name type="scientific">Micromonospora inositola</name>
    <dbReference type="NCBI Taxonomy" id="47865"/>
    <lineage>
        <taxon>Bacteria</taxon>
        <taxon>Bacillati</taxon>
        <taxon>Actinomycetota</taxon>
        <taxon>Actinomycetes</taxon>
        <taxon>Micromonosporales</taxon>
        <taxon>Micromonosporaceae</taxon>
        <taxon>Micromonospora</taxon>
    </lineage>
</organism>
<feature type="modified residue" description="4-aspartylphosphate" evidence="5">
    <location>
        <position position="53"/>
    </location>
</feature>
<evidence type="ECO:0000256" key="1">
    <source>
        <dbReference type="ARBA" id="ARBA00022553"/>
    </source>
</evidence>
<evidence type="ECO:0000256" key="4">
    <source>
        <dbReference type="ARBA" id="ARBA00023163"/>
    </source>
</evidence>
<dbReference type="InterPro" id="IPR000792">
    <property type="entry name" value="Tscrpt_reg_LuxR_C"/>
</dbReference>
<dbReference type="Pfam" id="PF00196">
    <property type="entry name" value="GerE"/>
    <property type="match status" value="1"/>
</dbReference>
<dbReference type="SUPFAM" id="SSF52172">
    <property type="entry name" value="CheY-like"/>
    <property type="match status" value="1"/>
</dbReference>
<gene>
    <name evidence="8" type="ORF">GA0070613_4041</name>
</gene>
<dbReference type="PROSITE" id="PS50043">
    <property type="entry name" value="HTH_LUXR_2"/>
    <property type="match status" value="1"/>
</dbReference>